<gene>
    <name evidence="13" type="ORF">ACA1_382670</name>
</gene>
<feature type="compositionally biased region" description="Basic and acidic residues" evidence="9">
    <location>
        <begin position="1"/>
        <end position="10"/>
    </location>
</feature>
<dbReference type="GO" id="GO:0003677">
    <property type="term" value="F:DNA binding"/>
    <property type="evidence" value="ECO:0007669"/>
    <property type="project" value="UniProtKB-KW"/>
</dbReference>
<feature type="compositionally biased region" description="Basic residues" evidence="9">
    <location>
        <begin position="964"/>
        <end position="975"/>
    </location>
</feature>
<feature type="compositionally biased region" description="Basic and acidic residues" evidence="9">
    <location>
        <begin position="1504"/>
        <end position="1516"/>
    </location>
</feature>
<dbReference type="InterPro" id="IPR027417">
    <property type="entry name" value="P-loop_NTPase"/>
</dbReference>
<dbReference type="EMBL" id="KB007982">
    <property type="protein sequence ID" value="ELR16787.1"/>
    <property type="molecule type" value="Genomic_DNA"/>
</dbReference>
<proteinExistence type="inferred from homology"/>
<dbReference type="InterPro" id="IPR014001">
    <property type="entry name" value="Helicase_ATP-bd"/>
</dbReference>
<name>L8GV26_ACACF</name>
<dbReference type="GO" id="GO:0006310">
    <property type="term" value="P:DNA recombination"/>
    <property type="evidence" value="ECO:0007669"/>
    <property type="project" value="TreeGrafter"/>
</dbReference>
<evidence type="ECO:0000256" key="5">
    <source>
        <dbReference type="ARBA" id="ARBA00023235"/>
    </source>
</evidence>
<dbReference type="GO" id="GO:0005737">
    <property type="term" value="C:cytoplasm"/>
    <property type="evidence" value="ECO:0007669"/>
    <property type="project" value="TreeGrafter"/>
</dbReference>
<keyword evidence="4" id="KW-0238">DNA-binding</keyword>
<feature type="compositionally biased region" description="Acidic residues" evidence="9">
    <location>
        <begin position="1598"/>
        <end position="1609"/>
    </location>
</feature>
<accession>L8GV26</accession>
<feature type="domain" description="Helicase ATP-binding" evidence="11">
    <location>
        <begin position="329"/>
        <end position="486"/>
    </location>
</feature>
<organism evidence="13 14">
    <name type="scientific">Acanthamoeba castellanii (strain ATCC 30010 / Neff)</name>
    <dbReference type="NCBI Taxonomy" id="1257118"/>
    <lineage>
        <taxon>Eukaryota</taxon>
        <taxon>Amoebozoa</taxon>
        <taxon>Discosea</taxon>
        <taxon>Longamoebia</taxon>
        <taxon>Centramoebida</taxon>
        <taxon>Acanthamoebidae</taxon>
        <taxon>Acanthamoeba</taxon>
    </lineage>
</organism>
<dbReference type="InterPro" id="IPR016197">
    <property type="entry name" value="Chromo-like_dom_sf"/>
</dbReference>
<feature type="compositionally biased region" description="Basic residues" evidence="9">
    <location>
        <begin position="770"/>
        <end position="782"/>
    </location>
</feature>
<feature type="region of interest" description="Disordered" evidence="9">
    <location>
        <begin position="1"/>
        <end position="218"/>
    </location>
</feature>
<dbReference type="OrthoDB" id="4778084at2759"/>
<dbReference type="SMART" id="SM00490">
    <property type="entry name" value="HELICc"/>
    <property type="match status" value="1"/>
</dbReference>
<feature type="compositionally biased region" description="Acidic residues" evidence="9">
    <location>
        <begin position="1634"/>
        <end position="1646"/>
    </location>
</feature>
<feature type="compositionally biased region" description="Basic and acidic residues" evidence="9">
    <location>
        <begin position="1557"/>
        <end position="1571"/>
    </location>
</feature>
<dbReference type="Pfam" id="PF00385">
    <property type="entry name" value="Chromo"/>
    <property type="match status" value="1"/>
</dbReference>
<keyword evidence="6" id="KW-0539">Nucleus</keyword>
<evidence type="ECO:0000256" key="3">
    <source>
        <dbReference type="ARBA" id="ARBA00022840"/>
    </source>
</evidence>
<sequence length="1659" mass="186366">MDEAEAEHHQQQAKGDADLPAVEQSKALHDEDAEEGPTNHSSPASSPSLDEGREEADAALAPEGQGRAPDGEESSTAGLTREQEQLLSMLNDVVVENDEEEQEEEGKNEEEDGGKDDEGKEEEEEEKDLVDLVDLVEEEQGEEDMELEIEEKEKNSELVEEPRWAGLLPKKEVNDEGGDQSVPAPFFITKSENDGEEEQRNPDTQSARPGAASATTTPEHEWLAQLPSFVAPYAQRPSQRIEQQIEHLRIVEGVLSAVGQFEDALAYFHTQRHADAMEELVEQLKQRKERFALFMANPQASAVALDEKWRQTFPWTESIRDTLSREEAINAALSGEDIFVLFTTGAGKSLCYELPALYANGVTVVISPLKSLMNDQHNHLASRFTRKIAKPLHSDLSSAQQLRDGAATSRLQLKLCYVAPETFFQPYAQEVFKKLHDRGCLARFVVDEAHVLHEWEHFRPQYMNLSQLREKFPHVPITTTTATAPPPQLIEWIKANWPDDCGIVYALTVGTVNLLCKALQNAGIAAGKYYQKEDNKDYIHDQWMADELKVIVATSAFGMALYQCTGPTDTEGMCDNCRGYHESDEEEPGPAQDVAREIARVILRIAEFVESRADREGDKGPISNVTMLVDIFCGSRKGSLKKAGFNATTDHGYAHRMGNKPKSEFVRDIVGQMLQKGILREDTWHGRAFISATEDMARATSTSQKKTKKSTTTTASSSKSSKSDKGKEKVTNLDDFDEAEPKPEEERQEREKRKKKRKEEKERNKEKKYPKMKTTTAKKKGAHSASDLGLEADHSDGDEPRLKRRRTSEPAVGSGRGTTASSSSTATTRSPPRPRAAKVAASKALIKKEPEYPVEAVEDECTYLIDLYTLQKRGKVYVKWEGYDHDQNTWERKKGFVATAPVPYREFLRRMQLEGRTITRDGPCECRLCREQHKLKPMTVKNENEKNDDNNKNENEKNEDKKEQKRNKNKKRRKRYDASSSDDSSASDKGDSDFYEQDDDSDALAEDRAWKSHNARAVRAEARTVLVVIDDDDDEDNDDNSDVGIKENSIAAGKYYQKEDNKDYIHDQWMADELKVIVATSAFGMGIDKPDVRYVVFYNLPQSMVQFHQGVGRAGRDGQRADGVIFWSYKDKREILNVQKSNSENQPDKATCETALNTLISYCQNTSVCRMGAMMEYLNTYTFSGEQTLYQCTGPTDTEGMCDNCRGYHESDEEEPGPAQDVAREIARVILRIAEFVESRADKEGDKGPISNVTMLVDIFCGSRKGSLKKAGFNATTDHGYAHRMGNEPKSEFVRDIVGQMLQKGILREDTWHGRAFISATEDMARATGTSQKKTKKSTTTTTASSSKSSKSDKGKEKVTDLDDFDEAEPKPEEERQEREKRKKKRKEEKERNKEKKNPKTKTTTAKKKGAHSASDLGLEADHSDGDEPRLKRRRTSEPAVGSGRGTTASSSSTATTRRPPRPRAAKVAASKALIKKEPEYPVEAVEDECTKRGEVYVKWEGYDHDQNTWERKKDFVATAPGVPTPHTTRGQDHHPRRPVRVPTLPRAAQAEADDGEERKREERNKKEEKRNKNKKKRKRYDASGSDDSSASDKGDSDFYEQDDDSDALAEDRAWKSHNARAVRAEARTVLVVIDDDDDEDNDDNSDVGIKENSGGEGA</sequence>
<feature type="domain" description="Chromo" evidence="10">
    <location>
        <begin position="1481"/>
        <end position="1521"/>
    </location>
</feature>
<dbReference type="SUPFAM" id="SSF52540">
    <property type="entry name" value="P-loop containing nucleoside triphosphate hydrolases"/>
    <property type="match status" value="3"/>
</dbReference>
<dbReference type="SMART" id="SM00487">
    <property type="entry name" value="DEXDc"/>
    <property type="match status" value="1"/>
</dbReference>
<dbReference type="GeneID" id="14917493"/>
<keyword evidence="13" id="KW-0347">Helicase</keyword>
<feature type="compositionally biased region" description="Basic and acidic residues" evidence="9">
    <location>
        <begin position="791"/>
        <end position="801"/>
    </location>
</feature>
<feature type="compositionally biased region" description="Polar residues" evidence="9">
    <location>
        <begin position="202"/>
        <end position="217"/>
    </location>
</feature>
<feature type="region of interest" description="Disordered" evidence="9">
    <location>
        <begin position="695"/>
        <end position="836"/>
    </location>
</feature>
<evidence type="ECO:0000256" key="7">
    <source>
        <dbReference type="ARBA" id="ARBA00034617"/>
    </source>
</evidence>
<dbReference type="InterPro" id="IPR011545">
    <property type="entry name" value="DEAD/DEAH_box_helicase_dom"/>
</dbReference>
<dbReference type="CDD" id="cd00024">
    <property type="entry name" value="CD_CSD"/>
    <property type="match status" value="1"/>
</dbReference>
<dbReference type="CDD" id="cd17920">
    <property type="entry name" value="DEXHc_RecQ"/>
    <property type="match status" value="1"/>
</dbReference>
<dbReference type="RefSeq" id="XP_004338800.1">
    <property type="nucleotide sequence ID" value="XM_004338752.1"/>
</dbReference>
<dbReference type="PANTHER" id="PTHR13710">
    <property type="entry name" value="DNA HELICASE RECQ FAMILY MEMBER"/>
    <property type="match status" value="1"/>
</dbReference>
<dbReference type="InterPro" id="IPR001650">
    <property type="entry name" value="Helicase_C-like"/>
</dbReference>
<keyword evidence="5" id="KW-0413">Isomerase</keyword>
<evidence type="ECO:0000256" key="2">
    <source>
        <dbReference type="ARBA" id="ARBA00022741"/>
    </source>
</evidence>
<dbReference type="PROSITE" id="PS51192">
    <property type="entry name" value="HELICASE_ATP_BIND_1"/>
    <property type="match status" value="1"/>
</dbReference>
<feature type="compositionally biased region" description="Low complexity" evidence="9">
    <location>
        <begin position="700"/>
        <end position="720"/>
    </location>
</feature>
<feature type="compositionally biased region" description="Acidic residues" evidence="9">
    <location>
        <begin position="134"/>
        <end position="150"/>
    </location>
</feature>
<feature type="compositionally biased region" description="Acidic residues" evidence="9">
    <location>
        <begin position="95"/>
        <end position="128"/>
    </location>
</feature>
<evidence type="ECO:0000313" key="13">
    <source>
        <dbReference type="EMBL" id="ELR16787.1"/>
    </source>
</evidence>
<dbReference type="EC" id="5.6.2.4" evidence="8"/>
<dbReference type="GO" id="GO:0005694">
    <property type="term" value="C:chromosome"/>
    <property type="evidence" value="ECO:0007669"/>
    <property type="project" value="TreeGrafter"/>
</dbReference>
<reference evidence="13 14" key="1">
    <citation type="journal article" date="2013" name="Genome Biol.">
        <title>Genome of Acanthamoeba castellanii highlights extensive lateral gene transfer and early evolution of tyrosine kinase signaling.</title>
        <authorList>
            <person name="Clarke M."/>
            <person name="Lohan A.J."/>
            <person name="Liu B."/>
            <person name="Lagkouvardos I."/>
            <person name="Roy S."/>
            <person name="Zafar N."/>
            <person name="Bertelli C."/>
            <person name="Schilde C."/>
            <person name="Kianianmomeni A."/>
            <person name="Burglin T.R."/>
            <person name="Frech C."/>
            <person name="Turcotte B."/>
            <person name="Kopec K.O."/>
            <person name="Synnott J.M."/>
            <person name="Choo C."/>
            <person name="Paponov I."/>
            <person name="Finkler A."/>
            <person name="Soon Heng Tan C."/>
            <person name="Hutchins A.P."/>
            <person name="Weinmeier T."/>
            <person name="Rattei T."/>
            <person name="Chu J.S."/>
            <person name="Gimenez G."/>
            <person name="Irimia M."/>
            <person name="Rigden D.J."/>
            <person name="Fitzpatrick D.A."/>
            <person name="Lorenzo-Morales J."/>
            <person name="Bateman A."/>
            <person name="Chiu C.H."/>
            <person name="Tang P."/>
            <person name="Hegemann P."/>
            <person name="Fromm H."/>
            <person name="Raoult D."/>
            <person name="Greub G."/>
            <person name="Miranda-Saavedra D."/>
            <person name="Chen N."/>
            <person name="Nash P."/>
            <person name="Ginger M.L."/>
            <person name="Horn M."/>
            <person name="Schaap P."/>
            <person name="Caler L."/>
            <person name="Loftus B."/>
        </authorList>
    </citation>
    <scope>NUCLEOTIDE SEQUENCE [LARGE SCALE GENOMIC DNA]</scope>
    <source>
        <strain evidence="13 14">Neff</strain>
    </source>
</reference>
<keyword evidence="2" id="KW-0547">Nucleotide-binding</keyword>
<dbReference type="PANTHER" id="PTHR13710:SF153">
    <property type="entry name" value="RECQ-LIKE DNA HELICASE BLM"/>
    <property type="match status" value="1"/>
</dbReference>
<keyword evidence="14" id="KW-1185">Reference proteome</keyword>
<comment type="similarity">
    <text evidence="1">Belongs to the helicase family. RecQ subfamily.</text>
</comment>
<feature type="compositionally biased region" description="Basic and acidic residues" evidence="9">
    <location>
        <begin position="1368"/>
        <end position="1380"/>
    </location>
</feature>
<evidence type="ECO:0000256" key="4">
    <source>
        <dbReference type="ARBA" id="ARBA00023125"/>
    </source>
</evidence>
<feature type="compositionally biased region" description="Basic and acidic residues" evidence="9">
    <location>
        <begin position="942"/>
        <end position="963"/>
    </location>
</feature>
<dbReference type="Gene3D" id="1.10.10.10">
    <property type="entry name" value="Winged helix-like DNA-binding domain superfamily/Winged helix DNA-binding domain"/>
    <property type="match status" value="2"/>
</dbReference>
<dbReference type="InterPro" id="IPR000953">
    <property type="entry name" value="Chromo/chromo_shadow_dom"/>
</dbReference>
<dbReference type="STRING" id="1257118.L8GV26"/>
<feature type="compositionally biased region" description="Low complexity" evidence="9">
    <location>
        <begin position="1328"/>
        <end position="1349"/>
    </location>
</feature>
<evidence type="ECO:0000256" key="9">
    <source>
        <dbReference type="SAM" id="MobiDB-lite"/>
    </source>
</evidence>
<protein>
    <recommendedName>
        <fullName evidence="8">DNA 3'-5' helicase</fullName>
        <ecNumber evidence="8">5.6.2.4</ecNumber>
    </recommendedName>
</protein>
<feature type="region of interest" description="Disordered" evidence="9">
    <location>
        <begin position="1504"/>
        <end position="1659"/>
    </location>
</feature>
<feature type="compositionally biased region" description="Basic and acidic residues" evidence="9">
    <location>
        <begin position="1420"/>
        <end position="1430"/>
    </location>
</feature>
<dbReference type="PROSITE" id="PS51194">
    <property type="entry name" value="HELICASE_CTER"/>
    <property type="match status" value="1"/>
</dbReference>
<evidence type="ECO:0000259" key="10">
    <source>
        <dbReference type="PROSITE" id="PS50013"/>
    </source>
</evidence>
<feature type="domain" description="Helicase C-terminal" evidence="12">
    <location>
        <begin position="1017"/>
        <end position="1160"/>
    </location>
</feature>
<feature type="compositionally biased region" description="Basic and acidic residues" evidence="9">
    <location>
        <begin position="739"/>
        <end position="751"/>
    </location>
</feature>
<dbReference type="VEuPathDB" id="AmoebaDB:ACA1_382670"/>
<evidence type="ECO:0000256" key="8">
    <source>
        <dbReference type="ARBA" id="ARBA00034808"/>
    </source>
</evidence>
<dbReference type="Proteomes" id="UP000011083">
    <property type="component" value="Unassembled WGS sequence"/>
</dbReference>
<dbReference type="Gene3D" id="3.40.50.300">
    <property type="entry name" value="P-loop containing nucleotide triphosphate hydrolases"/>
    <property type="match status" value="2"/>
</dbReference>
<dbReference type="GO" id="GO:0043138">
    <property type="term" value="F:3'-5' DNA helicase activity"/>
    <property type="evidence" value="ECO:0007669"/>
    <property type="project" value="UniProtKB-EC"/>
</dbReference>
<feature type="compositionally biased region" description="Polar residues" evidence="9">
    <location>
        <begin position="38"/>
        <end position="48"/>
    </location>
</feature>
<feature type="compositionally biased region" description="Basic residues" evidence="9">
    <location>
        <begin position="1399"/>
        <end position="1411"/>
    </location>
</feature>
<dbReference type="Pfam" id="PF00270">
    <property type="entry name" value="DEAD"/>
    <property type="match status" value="1"/>
</dbReference>
<comment type="catalytic activity">
    <reaction evidence="7">
        <text>Couples ATP hydrolysis with the unwinding of duplex DNA by translocating in the 3'-5' direction.</text>
        <dbReference type="EC" id="5.6.2.4"/>
    </reaction>
</comment>
<feature type="region of interest" description="Disordered" evidence="9">
    <location>
        <begin position="937"/>
        <end position="1000"/>
    </location>
</feature>
<feature type="compositionally biased region" description="Basic and acidic residues" evidence="9">
    <location>
        <begin position="1388"/>
        <end position="1398"/>
    </location>
</feature>
<feature type="region of interest" description="Disordered" evidence="9">
    <location>
        <begin position="1323"/>
        <end position="1478"/>
    </location>
</feature>
<dbReference type="InterPro" id="IPR036388">
    <property type="entry name" value="WH-like_DNA-bd_sf"/>
</dbReference>
<evidence type="ECO:0000256" key="6">
    <source>
        <dbReference type="ARBA" id="ARBA00023242"/>
    </source>
</evidence>
<dbReference type="GO" id="GO:0006281">
    <property type="term" value="P:DNA repair"/>
    <property type="evidence" value="ECO:0007669"/>
    <property type="project" value="TreeGrafter"/>
</dbReference>
<evidence type="ECO:0000259" key="12">
    <source>
        <dbReference type="PROSITE" id="PS51194"/>
    </source>
</evidence>
<dbReference type="GO" id="GO:0005524">
    <property type="term" value="F:ATP binding"/>
    <property type="evidence" value="ECO:0007669"/>
    <property type="project" value="UniProtKB-KW"/>
</dbReference>
<evidence type="ECO:0000313" key="14">
    <source>
        <dbReference type="Proteomes" id="UP000011083"/>
    </source>
</evidence>
<feature type="compositionally biased region" description="Low complexity" evidence="9">
    <location>
        <begin position="817"/>
        <end position="830"/>
    </location>
</feature>
<dbReference type="SMART" id="SM00298">
    <property type="entry name" value="CHROMO"/>
    <property type="match status" value="2"/>
</dbReference>
<feature type="compositionally biased region" description="Basic and acidic residues" evidence="9">
    <location>
        <begin position="721"/>
        <end position="732"/>
    </location>
</feature>
<feature type="compositionally biased region" description="Low complexity" evidence="9">
    <location>
        <begin position="1440"/>
        <end position="1458"/>
    </location>
</feature>
<dbReference type="InterPro" id="IPR023780">
    <property type="entry name" value="Chromo_domain"/>
</dbReference>
<feature type="domain" description="Chromo" evidence="10">
    <location>
        <begin position="852"/>
        <end position="919"/>
    </location>
</feature>
<evidence type="ECO:0000259" key="11">
    <source>
        <dbReference type="PROSITE" id="PS51192"/>
    </source>
</evidence>
<evidence type="ECO:0000256" key="1">
    <source>
        <dbReference type="ARBA" id="ARBA00005446"/>
    </source>
</evidence>
<dbReference type="Pfam" id="PF00271">
    <property type="entry name" value="Helicase_C"/>
    <property type="match status" value="1"/>
</dbReference>
<dbReference type="SUPFAM" id="SSF54160">
    <property type="entry name" value="Chromo domain-like"/>
    <property type="match status" value="2"/>
</dbReference>
<dbReference type="PROSITE" id="PS50013">
    <property type="entry name" value="CHROMO_2"/>
    <property type="match status" value="2"/>
</dbReference>
<feature type="compositionally biased region" description="Basic and acidic residues" evidence="9">
    <location>
        <begin position="151"/>
        <end position="174"/>
    </location>
</feature>
<dbReference type="GO" id="GO:0009378">
    <property type="term" value="F:four-way junction helicase activity"/>
    <property type="evidence" value="ECO:0007669"/>
    <property type="project" value="TreeGrafter"/>
</dbReference>
<feature type="compositionally biased region" description="Basic and acidic residues" evidence="9">
    <location>
        <begin position="1350"/>
        <end position="1361"/>
    </location>
</feature>
<keyword evidence="13" id="KW-0378">Hydrolase</keyword>
<dbReference type="Gene3D" id="2.40.50.40">
    <property type="match status" value="2"/>
</dbReference>
<dbReference type="KEGG" id="acan:ACA1_382670"/>
<keyword evidence="3" id="KW-0067">ATP-binding</keyword>
<feature type="compositionally biased region" description="Basic and acidic residues" evidence="9">
    <location>
        <begin position="759"/>
        <end position="769"/>
    </location>
</feature>